<name>X1Q9G1_9ZZZZ</name>
<accession>X1Q9G1</accession>
<evidence type="ECO:0000313" key="2">
    <source>
        <dbReference type="EMBL" id="GAI47670.1"/>
    </source>
</evidence>
<proteinExistence type="predicted"/>
<feature type="compositionally biased region" description="Polar residues" evidence="1">
    <location>
        <begin position="10"/>
        <end position="20"/>
    </location>
</feature>
<dbReference type="AlphaFoldDB" id="X1Q9G1"/>
<gene>
    <name evidence="2" type="ORF">S06H3_59187</name>
</gene>
<dbReference type="EMBL" id="BARV01038414">
    <property type="protein sequence ID" value="GAI47670.1"/>
    <property type="molecule type" value="Genomic_DNA"/>
</dbReference>
<protein>
    <submittedName>
        <fullName evidence="2">Uncharacterized protein</fullName>
    </submittedName>
</protein>
<comment type="caution">
    <text evidence="2">The sequence shown here is derived from an EMBL/GenBank/DDBJ whole genome shotgun (WGS) entry which is preliminary data.</text>
</comment>
<evidence type="ECO:0000256" key="1">
    <source>
        <dbReference type="SAM" id="MobiDB-lite"/>
    </source>
</evidence>
<organism evidence="2">
    <name type="scientific">marine sediment metagenome</name>
    <dbReference type="NCBI Taxonomy" id="412755"/>
    <lineage>
        <taxon>unclassified sequences</taxon>
        <taxon>metagenomes</taxon>
        <taxon>ecological metagenomes</taxon>
    </lineage>
</organism>
<reference evidence="2" key="1">
    <citation type="journal article" date="2014" name="Front. Microbiol.">
        <title>High frequency of phylogenetically diverse reductive dehalogenase-homologous genes in deep subseafloor sedimentary metagenomes.</title>
        <authorList>
            <person name="Kawai M."/>
            <person name="Futagami T."/>
            <person name="Toyoda A."/>
            <person name="Takaki Y."/>
            <person name="Nishi S."/>
            <person name="Hori S."/>
            <person name="Arai W."/>
            <person name="Tsubouchi T."/>
            <person name="Morono Y."/>
            <person name="Uchiyama I."/>
            <person name="Ito T."/>
            <person name="Fujiyama A."/>
            <person name="Inagaki F."/>
            <person name="Takami H."/>
        </authorList>
    </citation>
    <scope>NUCLEOTIDE SEQUENCE</scope>
    <source>
        <strain evidence="2">Expedition CK06-06</strain>
    </source>
</reference>
<feature type="region of interest" description="Disordered" evidence="1">
    <location>
        <begin position="1"/>
        <end position="20"/>
    </location>
</feature>
<sequence>MATPKATANEGPNSFNRGLSAEGTVNFSLNFNFSEDLIKK</sequence>